<accession>A0A0H3LYL4</accession>
<dbReference type="KEGG" id="erw:ERWE_CDS_01040"/>
<dbReference type="Gene3D" id="3.40.30.10">
    <property type="entry name" value="Glutaredoxin"/>
    <property type="match status" value="1"/>
</dbReference>
<dbReference type="Proteomes" id="UP000001021">
    <property type="component" value="Chromosome"/>
</dbReference>
<evidence type="ECO:0000313" key="2">
    <source>
        <dbReference type="EMBL" id="CAI26598.1"/>
    </source>
</evidence>
<gene>
    <name evidence="2" type="ordered locus">ERWE_CDS_01040</name>
</gene>
<dbReference type="SUPFAM" id="SSF52833">
    <property type="entry name" value="Thioredoxin-like"/>
    <property type="match status" value="1"/>
</dbReference>
<keyword evidence="3" id="KW-1185">Reference proteome</keyword>
<dbReference type="HOGENOM" id="CLU_1479845_0_0_5"/>
<protein>
    <recommendedName>
        <fullName evidence="4">Thioredoxin domain-containing protein</fullName>
    </recommendedName>
</protein>
<reference evidence="2 3" key="1">
    <citation type="journal article" date="2006" name="J. Bacteriol.">
        <title>Comparative genomic analysis of three strains of Ehrlichia ruminantium reveals an active process of genome size plasticity.</title>
        <authorList>
            <person name="Frutos R."/>
            <person name="Viari A."/>
            <person name="Ferraz C."/>
            <person name="Morgat A."/>
            <person name="Eychenie S."/>
            <person name="Kandassami Y."/>
            <person name="Chantal I."/>
            <person name="Bensaid A."/>
            <person name="Coissac E."/>
            <person name="Vachiery N."/>
            <person name="Demaille J."/>
            <person name="Martinez D."/>
        </authorList>
    </citation>
    <scope>NUCLEOTIDE SEQUENCE [LARGE SCALE GENOMIC DNA]</scope>
    <source>
        <strain evidence="2 3">Welgevonden</strain>
    </source>
</reference>
<keyword evidence="1" id="KW-0812">Transmembrane</keyword>
<organism evidence="2 3">
    <name type="scientific">Ehrlichia ruminantium (strain Welgevonden)</name>
    <dbReference type="NCBI Taxonomy" id="254945"/>
    <lineage>
        <taxon>Bacteria</taxon>
        <taxon>Pseudomonadati</taxon>
        <taxon>Pseudomonadota</taxon>
        <taxon>Alphaproteobacteria</taxon>
        <taxon>Rickettsiales</taxon>
        <taxon>Anaplasmataceae</taxon>
        <taxon>Ehrlichia</taxon>
    </lineage>
</organism>
<evidence type="ECO:0000256" key="1">
    <source>
        <dbReference type="SAM" id="Phobius"/>
    </source>
</evidence>
<sequence length="180" mass="20929">MNNKHFIFFICIICISIMFFVNKISSYNQEDYSTSDIQLKIHEISSDNILSDIFNTTESKISIVAIYTSWCSSCVKKIPEINKIIANNKDINPIIISLDENKNKLLSFLARQGTIHFTPYNIHPRHMAKLILQLSKQGINFNNNIPYIAVLYKDVRIMNIKNINQLKSIIQEIREKYNVD</sequence>
<evidence type="ECO:0008006" key="4">
    <source>
        <dbReference type="Google" id="ProtNLM"/>
    </source>
</evidence>
<feature type="transmembrane region" description="Helical" evidence="1">
    <location>
        <begin position="6"/>
        <end position="24"/>
    </location>
</feature>
<dbReference type="Pfam" id="PF14595">
    <property type="entry name" value="Thioredoxin_9"/>
    <property type="match status" value="1"/>
</dbReference>
<dbReference type="InterPro" id="IPR036249">
    <property type="entry name" value="Thioredoxin-like_sf"/>
</dbReference>
<dbReference type="EMBL" id="CR925678">
    <property type="protein sequence ID" value="CAI26598.1"/>
    <property type="molecule type" value="Genomic_DNA"/>
</dbReference>
<dbReference type="KEGG" id="eru:Erum1070"/>
<proteinExistence type="predicted"/>
<keyword evidence="1" id="KW-1133">Transmembrane helix</keyword>
<evidence type="ECO:0000313" key="3">
    <source>
        <dbReference type="Proteomes" id="UP000001021"/>
    </source>
</evidence>
<name>A0A0H3LYL4_EHRRW</name>
<keyword evidence="1" id="KW-0472">Membrane</keyword>
<dbReference type="eggNOG" id="COG0526">
    <property type="taxonomic scope" value="Bacteria"/>
</dbReference>
<dbReference type="AlphaFoldDB" id="A0A0H3LYL4"/>